<organism evidence="2">
    <name type="scientific">Homalodisca liturata</name>
    <dbReference type="NCBI Taxonomy" id="320908"/>
    <lineage>
        <taxon>Eukaryota</taxon>
        <taxon>Metazoa</taxon>
        <taxon>Ecdysozoa</taxon>
        <taxon>Arthropoda</taxon>
        <taxon>Hexapoda</taxon>
        <taxon>Insecta</taxon>
        <taxon>Pterygota</taxon>
        <taxon>Neoptera</taxon>
        <taxon>Paraneoptera</taxon>
        <taxon>Hemiptera</taxon>
        <taxon>Auchenorrhyncha</taxon>
        <taxon>Membracoidea</taxon>
        <taxon>Cicadellidae</taxon>
        <taxon>Cicadellinae</taxon>
        <taxon>Proconiini</taxon>
        <taxon>Homalodisca</taxon>
    </lineage>
</organism>
<reference evidence="2" key="1">
    <citation type="submission" date="2015-11" db="EMBL/GenBank/DDBJ databases">
        <title>De novo transcriptome assembly of four potential Pierce s Disease insect vectors from Arizona vineyards.</title>
        <authorList>
            <person name="Tassone E.E."/>
        </authorList>
    </citation>
    <scope>NUCLEOTIDE SEQUENCE</scope>
</reference>
<dbReference type="AlphaFoldDB" id="A0A1B6I4V4"/>
<dbReference type="EMBL" id="GECU01025740">
    <property type="protein sequence ID" value="JAS81966.1"/>
    <property type="molecule type" value="Transcribed_RNA"/>
</dbReference>
<accession>A0A1B6I4V4</accession>
<feature type="non-terminal residue" evidence="2">
    <location>
        <position position="1"/>
    </location>
</feature>
<feature type="compositionally biased region" description="Polar residues" evidence="1">
    <location>
        <begin position="67"/>
        <end position="79"/>
    </location>
</feature>
<feature type="compositionally biased region" description="Polar residues" evidence="1">
    <location>
        <begin position="87"/>
        <end position="108"/>
    </location>
</feature>
<feature type="region of interest" description="Disordered" evidence="1">
    <location>
        <begin position="67"/>
        <end position="114"/>
    </location>
</feature>
<proteinExistence type="predicted"/>
<sequence>SDLTKNHLELRNQLNIVQAENVNLTSIVNNHAEAIGEIFTSKQNSVSYASVVKSTRTNIDSSLLTKSANRDYSNGNTSEVRNDRHNLTPSVDLTQDRNNSVLPPNTSDEGSELAGIDGIEKAVVPTSLRSKERKARLHVKLQSPSVLHSEADDTSALTYSDRERVEFENEAVNSGFVEVQHRKRNPTQPQRNVMNRNNKFLTGRAVVNNQKLKAVEKLRHIFVSRFPENAESEDIRQYVSDSAKGKCEVTKLKNRLPGYSSFKVGVLFGKQCLMQIFGLWGSM</sequence>
<evidence type="ECO:0000256" key="1">
    <source>
        <dbReference type="SAM" id="MobiDB-lite"/>
    </source>
</evidence>
<name>A0A1B6I4V4_9HEMI</name>
<protein>
    <submittedName>
        <fullName evidence="2">Uncharacterized protein</fullName>
    </submittedName>
</protein>
<evidence type="ECO:0000313" key="2">
    <source>
        <dbReference type="EMBL" id="JAS81966.1"/>
    </source>
</evidence>
<gene>
    <name evidence="2" type="ORF">g.13235</name>
</gene>